<dbReference type="Proteomes" id="UP001181693">
    <property type="component" value="Unassembled WGS sequence"/>
</dbReference>
<evidence type="ECO:0000313" key="3">
    <source>
        <dbReference type="Proteomes" id="UP001181693"/>
    </source>
</evidence>
<keyword evidence="1" id="KW-0812">Transmembrane</keyword>
<organism evidence="2 3">
    <name type="scientific">Pyxicephalus adspersus</name>
    <name type="common">African bullfrog</name>
    <dbReference type="NCBI Taxonomy" id="30357"/>
    <lineage>
        <taxon>Eukaryota</taxon>
        <taxon>Metazoa</taxon>
        <taxon>Chordata</taxon>
        <taxon>Craniata</taxon>
        <taxon>Vertebrata</taxon>
        <taxon>Euteleostomi</taxon>
        <taxon>Amphibia</taxon>
        <taxon>Batrachia</taxon>
        <taxon>Anura</taxon>
        <taxon>Neobatrachia</taxon>
        <taxon>Ranoidea</taxon>
        <taxon>Pyxicephalidae</taxon>
        <taxon>Pyxicephalinae</taxon>
        <taxon>Pyxicephalus</taxon>
    </lineage>
</organism>
<dbReference type="AlphaFoldDB" id="A0AAV3AXN7"/>
<name>A0AAV3AXN7_PYXAD</name>
<evidence type="ECO:0000256" key="1">
    <source>
        <dbReference type="SAM" id="Phobius"/>
    </source>
</evidence>
<comment type="caution">
    <text evidence="2">The sequence shown here is derived from an EMBL/GenBank/DDBJ whole genome shotgun (WGS) entry which is preliminary data.</text>
</comment>
<accession>A0AAV3AXN7</accession>
<gene>
    <name evidence="2" type="ORF">GDO54_005952</name>
</gene>
<keyword evidence="1" id="KW-1133">Transmembrane helix</keyword>
<dbReference type="EMBL" id="DYDO01000002">
    <property type="protein sequence ID" value="DBA29900.1"/>
    <property type="molecule type" value="Genomic_DNA"/>
</dbReference>
<sequence>MASLWATQPVFPSDAANHKATNLFPIGYLWGEHSLCCLAVTGHERCAITRRYLETPLLTLTFLLILECFMPLRLHWTICFYIVFFLIDV</sequence>
<feature type="transmembrane region" description="Helical" evidence="1">
    <location>
        <begin position="57"/>
        <end position="87"/>
    </location>
</feature>
<keyword evidence="1" id="KW-0472">Membrane</keyword>
<protein>
    <submittedName>
        <fullName evidence="2">Uncharacterized protein</fullName>
    </submittedName>
</protein>
<reference evidence="2" key="1">
    <citation type="thesis" date="2020" institute="ProQuest LLC" country="789 East Eisenhower Parkway, Ann Arbor, MI, USA">
        <title>Comparative Genomics and Chromosome Evolution.</title>
        <authorList>
            <person name="Mudd A.B."/>
        </authorList>
    </citation>
    <scope>NUCLEOTIDE SEQUENCE</scope>
    <source>
        <strain evidence="2">1538</strain>
        <tissue evidence="2">Blood</tissue>
    </source>
</reference>
<evidence type="ECO:0000313" key="2">
    <source>
        <dbReference type="EMBL" id="DBA29900.1"/>
    </source>
</evidence>
<keyword evidence="3" id="KW-1185">Reference proteome</keyword>
<proteinExistence type="predicted"/>